<dbReference type="OrthoDB" id="22656at10239"/>
<proteinExistence type="predicted"/>
<evidence type="ECO:0000313" key="2">
    <source>
        <dbReference type="Proteomes" id="UP000203985"/>
    </source>
</evidence>
<accession>A0A160DCS8</accession>
<dbReference type="Proteomes" id="UP000203985">
    <property type="component" value="Segment"/>
</dbReference>
<gene>
    <name evidence="1" type="primary">54</name>
    <name evidence="1" type="ORF">BOWSER_54</name>
</gene>
<dbReference type="KEGG" id="vg:28800826"/>
<sequence>MSPTIPNGQPTWARVRHGGGCALPRRLKDGTIGVLPTTVPIRLILDRYETAPNGSRREVWVLLADSWSEGDSVEIGPLPANARVEYEIGRPFVPPFPATVADDEVVPA</sequence>
<protein>
    <submittedName>
        <fullName evidence="1">Uncharacterized protein</fullName>
    </submittedName>
</protein>
<dbReference type="RefSeq" id="YP_009275621.1">
    <property type="nucleotide sequence ID" value="NC_030930.1"/>
</dbReference>
<reference evidence="1 2" key="1">
    <citation type="submission" date="2016-03" db="EMBL/GenBank/DDBJ databases">
        <authorList>
            <person name="Montgomery M.T."/>
            <person name="Guerrero C.A."/>
            <person name="Mavrich T.N."/>
            <person name="Pope W.H."/>
            <person name="Garlena R.A."/>
            <person name="Russell D.A."/>
            <person name="Jacobs-Sera D."/>
            <person name="Hendrix R.W."/>
            <person name="Hatfull G.F."/>
        </authorList>
    </citation>
    <scope>NUCLEOTIDE SEQUENCE [LARGE SCALE GENOMIC DNA]</scope>
</reference>
<evidence type="ECO:0000313" key="1">
    <source>
        <dbReference type="EMBL" id="ANA85449.1"/>
    </source>
</evidence>
<keyword evidence="2" id="KW-1185">Reference proteome</keyword>
<dbReference type="GeneID" id="28800826"/>
<name>A0A160DCS8_9CAUD</name>
<dbReference type="EMBL" id="KU998235">
    <property type="protein sequence ID" value="ANA85449.1"/>
    <property type="molecule type" value="Genomic_DNA"/>
</dbReference>
<organism evidence="1 2">
    <name type="scientific">Gordonia phage Bowser</name>
    <dbReference type="NCBI Taxonomy" id="1838063"/>
    <lineage>
        <taxon>Viruses</taxon>
        <taxon>Duplodnaviria</taxon>
        <taxon>Heunggongvirae</taxon>
        <taxon>Uroviricota</taxon>
        <taxon>Caudoviricetes</taxon>
        <taxon>Bowservirus</taxon>
        <taxon>Bowservirus bowser</taxon>
    </lineage>
</organism>